<evidence type="ECO:0000256" key="6">
    <source>
        <dbReference type="ARBA" id="ARBA00029466"/>
    </source>
</evidence>
<dbReference type="RefSeq" id="WP_204475283.1">
    <property type="nucleotide sequence ID" value="NZ_JACJJW010000009.1"/>
</dbReference>
<evidence type="ECO:0000256" key="3">
    <source>
        <dbReference type="ARBA" id="ARBA00022763"/>
    </source>
</evidence>
<evidence type="ECO:0000256" key="2">
    <source>
        <dbReference type="ARBA" id="ARBA00022759"/>
    </source>
</evidence>
<dbReference type="CDD" id="cd00221">
    <property type="entry name" value="Vsr"/>
    <property type="match status" value="1"/>
</dbReference>
<comment type="caution">
    <text evidence="7">The sequence shown here is derived from an EMBL/GenBank/DDBJ whole genome shotgun (WGS) entry which is preliminary data.</text>
</comment>
<evidence type="ECO:0000256" key="5">
    <source>
        <dbReference type="ARBA" id="ARBA00023204"/>
    </source>
</evidence>
<dbReference type="Proteomes" id="UP000703295">
    <property type="component" value="Unassembled WGS sequence"/>
</dbReference>
<evidence type="ECO:0000256" key="1">
    <source>
        <dbReference type="ARBA" id="ARBA00022722"/>
    </source>
</evidence>
<proteinExistence type="inferred from homology"/>
<reference evidence="7 8" key="1">
    <citation type="journal article" date="2021" name="Sci. Rep.">
        <title>The distribution of antibiotic resistance genes in chicken gut microbiota commensals.</title>
        <authorList>
            <person name="Juricova H."/>
            <person name="Matiasovicova J."/>
            <person name="Kubasova T."/>
            <person name="Cejkova D."/>
            <person name="Rychlik I."/>
        </authorList>
    </citation>
    <scope>NUCLEOTIDE SEQUENCE [LARGE SCALE GENOMIC DNA]</scope>
    <source>
        <strain evidence="7 8">An801</strain>
    </source>
</reference>
<keyword evidence="8" id="KW-1185">Reference proteome</keyword>
<dbReference type="InterPro" id="IPR011335">
    <property type="entry name" value="Restrct_endonuc-II-like"/>
</dbReference>
<keyword evidence="1" id="KW-0540">Nuclease</keyword>
<keyword evidence="5" id="KW-0234">DNA repair</keyword>
<name>A0ABS2EUN8_9BACE</name>
<comment type="similarity">
    <text evidence="6">Belongs to the Vsr family.</text>
</comment>
<keyword evidence="4" id="KW-0378">Hydrolase</keyword>
<dbReference type="NCBIfam" id="TIGR00632">
    <property type="entry name" value="vsr"/>
    <property type="match status" value="1"/>
</dbReference>
<accession>A0ABS2EUN8</accession>
<organism evidence="7 8">
    <name type="scientific">Bacteroides mediterraneensis</name>
    <dbReference type="NCBI Taxonomy" id="1841856"/>
    <lineage>
        <taxon>Bacteria</taxon>
        <taxon>Pseudomonadati</taxon>
        <taxon>Bacteroidota</taxon>
        <taxon>Bacteroidia</taxon>
        <taxon>Bacteroidales</taxon>
        <taxon>Bacteroidaceae</taxon>
        <taxon>Bacteroides</taxon>
    </lineage>
</organism>
<keyword evidence="2 7" id="KW-0255">Endonuclease</keyword>
<gene>
    <name evidence="7" type="primary">vsr</name>
    <name evidence="7" type="ORF">H6A31_05205</name>
</gene>
<evidence type="ECO:0000256" key="4">
    <source>
        <dbReference type="ARBA" id="ARBA00022801"/>
    </source>
</evidence>
<evidence type="ECO:0000313" key="8">
    <source>
        <dbReference type="Proteomes" id="UP000703295"/>
    </source>
</evidence>
<evidence type="ECO:0000313" key="7">
    <source>
        <dbReference type="EMBL" id="MBM6758089.1"/>
    </source>
</evidence>
<dbReference type="SUPFAM" id="SSF52980">
    <property type="entry name" value="Restriction endonuclease-like"/>
    <property type="match status" value="1"/>
</dbReference>
<dbReference type="Gene3D" id="3.40.960.10">
    <property type="entry name" value="VSR Endonuclease"/>
    <property type="match status" value="1"/>
</dbReference>
<dbReference type="GO" id="GO:0004519">
    <property type="term" value="F:endonuclease activity"/>
    <property type="evidence" value="ECO:0007669"/>
    <property type="project" value="UniProtKB-KW"/>
</dbReference>
<dbReference type="EMBL" id="JACJJW010000009">
    <property type="protein sequence ID" value="MBM6758089.1"/>
    <property type="molecule type" value="Genomic_DNA"/>
</dbReference>
<sequence>MDIWDPKKRSAVMARIKSKDTKPELIVRHYLYHRGYRYRKNVKELPGTPDIVLYKYKIVIFVHGCFWHGHEIDSHIPHSNKSFWEKKIKQNKIRDQRNKIKLKELGWHVMTIWECQLKPAVREQTLLGIEYYINHLFLEKFKTPLPTQENFSSLVAEEAETYTTNSQKE</sequence>
<dbReference type="InterPro" id="IPR004603">
    <property type="entry name" value="DNA_mismatch_endonuc_vsr"/>
</dbReference>
<dbReference type="Pfam" id="PF03852">
    <property type="entry name" value="Vsr"/>
    <property type="match status" value="1"/>
</dbReference>
<protein>
    <submittedName>
        <fullName evidence="7">DNA mismatch endonuclease Vsr</fullName>
    </submittedName>
</protein>
<keyword evidence="3" id="KW-0227">DNA damage</keyword>